<proteinExistence type="predicted"/>
<name>A9KJZ8_LACP7</name>
<dbReference type="Proteomes" id="UP000000370">
    <property type="component" value="Chromosome"/>
</dbReference>
<sequence>MFKNRIESIPTLIKFNCVSKDRNISQITNKHSPSFNNTFFCIQTDFCNVASGNEKGLVENLVGYARRNFIFYDGELVTTYDRFYGTGKTEYRLEHYIDLLERKPRAVFQAKPVRYNVTKELLDWGKLLPGGNKEMVKLLRLCVDYGEEKISK</sequence>
<evidence type="ECO:0000313" key="2">
    <source>
        <dbReference type="Proteomes" id="UP000000370"/>
    </source>
</evidence>
<dbReference type="OrthoDB" id="3193769at2"/>
<organism evidence="1 2">
    <name type="scientific">Lachnoclostridium phytofermentans (strain ATCC 700394 / DSM 18823 / ISDg)</name>
    <name type="common">Clostridium phytofermentans</name>
    <dbReference type="NCBI Taxonomy" id="357809"/>
    <lineage>
        <taxon>Bacteria</taxon>
        <taxon>Bacillati</taxon>
        <taxon>Bacillota</taxon>
        <taxon>Clostridia</taxon>
        <taxon>Lachnospirales</taxon>
        <taxon>Lachnospiraceae</taxon>
    </lineage>
</organism>
<keyword evidence="2" id="KW-1185">Reference proteome</keyword>
<evidence type="ECO:0000313" key="1">
    <source>
        <dbReference type="EMBL" id="ABX42570.1"/>
    </source>
</evidence>
<dbReference type="EMBL" id="CP000885">
    <property type="protein sequence ID" value="ABX42570.1"/>
    <property type="molecule type" value="Genomic_DNA"/>
</dbReference>
<dbReference type="RefSeq" id="WP_012200224.1">
    <property type="nucleotide sequence ID" value="NC_010001.1"/>
</dbReference>
<reference evidence="2" key="1">
    <citation type="submission" date="2007-11" db="EMBL/GenBank/DDBJ databases">
        <title>Complete genome sequence of Clostridium phytofermentans ISDg.</title>
        <authorList>
            <person name="Leschine S.B."/>
            <person name="Warnick T.A."/>
            <person name="Blanchard J.L."/>
            <person name="Schnell D.J."/>
            <person name="Petit E.L."/>
            <person name="LaTouf W.G."/>
            <person name="Copeland A."/>
            <person name="Lucas S."/>
            <person name="Lapidus A."/>
            <person name="Barry K."/>
            <person name="Glavina del Rio T."/>
            <person name="Dalin E."/>
            <person name="Tice H."/>
            <person name="Pitluck S."/>
            <person name="Kiss H."/>
            <person name="Brettin T."/>
            <person name="Bruce D."/>
            <person name="Detter J.C."/>
            <person name="Han C."/>
            <person name="Kuske C."/>
            <person name="Schmutz J."/>
            <person name="Larimer F."/>
            <person name="Land M."/>
            <person name="Hauser L."/>
            <person name="Kyrpides N."/>
            <person name="Kim E.A."/>
            <person name="Richardson P."/>
        </authorList>
    </citation>
    <scope>NUCLEOTIDE SEQUENCE [LARGE SCALE GENOMIC DNA]</scope>
    <source>
        <strain evidence="2">ATCC 700394 / DSM 18823 / ISDg</strain>
    </source>
</reference>
<gene>
    <name evidence="1" type="ordered locus">Cphy_2204</name>
</gene>
<accession>A9KJZ8</accession>
<protein>
    <submittedName>
        <fullName evidence="1">Uncharacterized protein</fullName>
    </submittedName>
</protein>
<dbReference type="KEGG" id="cpy:Cphy_2204"/>
<dbReference type="eggNOG" id="COG4584">
    <property type="taxonomic scope" value="Bacteria"/>
</dbReference>
<dbReference type="HOGENOM" id="CLU_1719173_0_0_9"/>
<dbReference type="AlphaFoldDB" id="A9KJZ8"/>